<sequence length="295" mass="34969">MVDFIRLYYHNKQEIEEVVKNPVYFPEAYEIRRLASQEGRYPIKANLENMEIIVRENTAEIKHSLHILNNILNNEGKHNYNDFTYCNLVNTIDTLSEKVPTSSTASITRLEFGLNIYVDVPAKEIIKDNVLMHKEAFHNENNKYAGRGELKRFVHAQYQIKVYDKQLQYGSEEHTLRFEIVFKNKHLLTSLGVDTLENLKCKEVLRNLFSYLLKRYAEMRIIDDFDSVKPKSDLAELYKLTNPLYWNVHLKKKGSTTRYNKKHQLDSLLEKHKLLETKNMIFNSLQEKFEYLINN</sequence>
<dbReference type="AlphaFoldDB" id="A0A444W7C7"/>
<evidence type="ECO:0000313" key="2">
    <source>
        <dbReference type="Proteomes" id="UP000289775"/>
    </source>
</evidence>
<gene>
    <name evidence="1" type="ORF">NU09_2950</name>
</gene>
<reference evidence="1 2" key="1">
    <citation type="submission" date="2014-12" db="EMBL/GenBank/DDBJ databases">
        <title>Genome sequence of Flavobacterium beibuense RSKm HC5.</title>
        <authorList>
            <person name="Kim J.F."/>
            <person name="Song J.Y."/>
            <person name="Kwak M.-J."/>
            <person name="Lee S.-W."/>
        </authorList>
    </citation>
    <scope>NUCLEOTIDE SEQUENCE [LARGE SCALE GENOMIC DNA]</scope>
    <source>
        <strain evidence="1 2">RSKm HC5</strain>
    </source>
</reference>
<evidence type="ECO:0000313" key="1">
    <source>
        <dbReference type="EMBL" id="RYJ41576.1"/>
    </source>
</evidence>
<name>A0A444W7C7_9FLAO</name>
<dbReference type="RefSeq" id="WP_129752030.1">
    <property type="nucleotide sequence ID" value="NZ_JUIW01000010.1"/>
</dbReference>
<organism evidence="1 2">
    <name type="scientific">Flavobacterium beibuense</name>
    <dbReference type="NCBI Taxonomy" id="657326"/>
    <lineage>
        <taxon>Bacteria</taxon>
        <taxon>Pseudomonadati</taxon>
        <taxon>Bacteroidota</taxon>
        <taxon>Flavobacteriia</taxon>
        <taxon>Flavobacteriales</taxon>
        <taxon>Flavobacteriaceae</taxon>
        <taxon>Flavobacterium</taxon>
    </lineage>
</organism>
<accession>A0A444W7C7</accession>
<protein>
    <submittedName>
        <fullName evidence="1">Uncharacterized protein</fullName>
    </submittedName>
</protein>
<dbReference type="EMBL" id="JUIW01000010">
    <property type="protein sequence ID" value="RYJ41576.1"/>
    <property type="molecule type" value="Genomic_DNA"/>
</dbReference>
<keyword evidence="2" id="KW-1185">Reference proteome</keyword>
<dbReference type="OrthoDB" id="795069at2"/>
<comment type="caution">
    <text evidence="1">The sequence shown here is derived from an EMBL/GenBank/DDBJ whole genome shotgun (WGS) entry which is preliminary data.</text>
</comment>
<proteinExistence type="predicted"/>
<dbReference type="Proteomes" id="UP000289775">
    <property type="component" value="Unassembled WGS sequence"/>
</dbReference>